<feature type="binding site" evidence="9">
    <location>
        <begin position="12"/>
        <end position="17"/>
    </location>
    <ligand>
        <name>ATP</name>
        <dbReference type="ChEBI" id="CHEBI:30616"/>
    </ligand>
</feature>
<keyword evidence="2 9" id="KW-0436">Ligase</keyword>
<feature type="binding site" evidence="9">
    <location>
        <begin position="183"/>
        <end position="185"/>
    </location>
    <ligand>
        <name>ATP</name>
        <dbReference type="ChEBI" id="CHEBI:30616"/>
    </ligand>
</feature>
<sequence>MSRFVVTGTNTDIGKTVFAAALTRALDGCYWKPVQAGLEDGTDALRVATLTCLPADRILPEAWRLGTPASPHHAADLEGVRIDADALIPPDCERPLIIEGAGGALVPLNHDVLFADVFARWGLPVVVCASTALGTINHSLLTLEALRSRGVPVLGVAFIGPAQESSEAAIVRFGQVKRLGRLPWLESLTPQTLEAAFAEGFDTRDFS</sequence>
<accession>D9QMX2</accession>
<keyword evidence="11" id="KW-1185">Reference proteome</keyword>
<dbReference type="EC" id="6.3.3.3" evidence="9"/>
<dbReference type="Pfam" id="PF13500">
    <property type="entry name" value="AAA_26"/>
    <property type="match status" value="1"/>
</dbReference>
<evidence type="ECO:0000256" key="7">
    <source>
        <dbReference type="ARBA" id="ARBA00022842"/>
    </source>
</evidence>
<comment type="catalytic activity">
    <reaction evidence="9">
        <text>(7R,8S)-7,8-diammoniononanoate + CO2 + ATP = (4R,5S)-dethiobiotin + ADP + phosphate + 3 H(+)</text>
        <dbReference type="Rhea" id="RHEA:15805"/>
        <dbReference type="ChEBI" id="CHEBI:15378"/>
        <dbReference type="ChEBI" id="CHEBI:16526"/>
        <dbReference type="ChEBI" id="CHEBI:30616"/>
        <dbReference type="ChEBI" id="CHEBI:43474"/>
        <dbReference type="ChEBI" id="CHEBI:149469"/>
        <dbReference type="ChEBI" id="CHEBI:149473"/>
        <dbReference type="ChEBI" id="CHEBI:456216"/>
        <dbReference type="EC" id="6.3.3.3"/>
    </reaction>
</comment>
<comment type="catalytic activity">
    <reaction evidence="8">
        <text>(7R,8S)-8-amino-7-(carboxyamino)nonanoate + ATP = (4R,5S)-dethiobiotin + ADP + phosphate + H(+)</text>
        <dbReference type="Rhea" id="RHEA:63684"/>
        <dbReference type="ChEBI" id="CHEBI:15378"/>
        <dbReference type="ChEBI" id="CHEBI:30616"/>
        <dbReference type="ChEBI" id="CHEBI:43474"/>
        <dbReference type="ChEBI" id="CHEBI:149470"/>
        <dbReference type="ChEBI" id="CHEBI:149473"/>
        <dbReference type="ChEBI" id="CHEBI:456216"/>
    </reaction>
</comment>
<feature type="binding site" evidence="9">
    <location>
        <position position="43"/>
    </location>
    <ligand>
        <name>ATP</name>
        <dbReference type="ChEBI" id="CHEBI:30616"/>
    </ligand>
</feature>
<dbReference type="NCBIfam" id="TIGR00347">
    <property type="entry name" value="bioD"/>
    <property type="match status" value="1"/>
</dbReference>
<keyword evidence="4 9" id="KW-0547">Nucleotide-binding</keyword>
<evidence type="ECO:0000313" key="10">
    <source>
        <dbReference type="EMBL" id="ADL02128.1"/>
    </source>
</evidence>
<organism evidence="10 11">
    <name type="scientific">Brevundimonas subvibrioides (strain ATCC 15264 / DSM 4735 / LMG 14903 / NBRC 16000 / CB 81)</name>
    <name type="common">Caulobacter subvibrioides</name>
    <dbReference type="NCBI Taxonomy" id="633149"/>
    <lineage>
        <taxon>Bacteria</taxon>
        <taxon>Pseudomonadati</taxon>
        <taxon>Pseudomonadota</taxon>
        <taxon>Alphaproteobacteria</taxon>
        <taxon>Caulobacterales</taxon>
        <taxon>Caulobacteraceae</taxon>
        <taxon>Brevundimonas</taxon>
    </lineage>
</organism>
<protein>
    <recommendedName>
        <fullName evidence="9">ATP-dependent dethiobiotin synthetase BioD</fullName>
        <ecNumber evidence="9">6.3.3.3</ecNumber>
    </recommendedName>
    <alternativeName>
        <fullName evidence="9">DTB synthetase</fullName>
        <shortName evidence="9">DTBS</shortName>
    </alternativeName>
    <alternativeName>
        <fullName evidence="9">Dethiobiotin synthase</fullName>
    </alternativeName>
</protein>
<comment type="subcellular location">
    <subcellularLocation>
        <location evidence="9">Cytoplasm</location>
    </subcellularLocation>
</comment>
<dbReference type="InterPro" id="IPR027417">
    <property type="entry name" value="P-loop_NTPase"/>
</dbReference>
<dbReference type="CDD" id="cd03109">
    <property type="entry name" value="DTBS"/>
    <property type="match status" value="1"/>
</dbReference>
<comment type="caution">
    <text evidence="9">Lacks conserved residue(s) required for the propagation of feature annotation.</text>
</comment>
<dbReference type="GO" id="GO:0009102">
    <property type="term" value="P:biotin biosynthetic process"/>
    <property type="evidence" value="ECO:0007669"/>
    <property type="project" value="UniProtKB-UniRule"/>
</dbReference>
<evidence type="ECO:0000256" key="6">
    <source>
        <dbReference type="ARBA" id="ARBA00022840"/>
    </source>
</evidence>
<dbReference type="Gene3D" id="3.40.50.300">
    <property type="entry name" value="P-loop containing nucleotide triphosphate hydrolases"/>
    <property type="match status" value="1"/>
</dbReference>
<feature type="binding site" evidence="9">
    <location>
        <begin position="99"/>
        <end position="102"/>
    </location>
    <ligand>
        <name>ATP</name>
        <dbReference type="ChEBI" id="CHEBI:30616"/>
    </ligand>
</feature>
<dbReference type="GO" id="GO:0000287">
    <property type="term" value="F:magnesium ion binding"/>
    <property type="evidence" value="ECO:0007669"/>
    <property type="project" value="UniProtKB-UniRule"/>
</dbReference>
<dbReference type="GO" id="GO:0004141">
    <property type="term" value="F:dethiobiotin synthase activity"/>
    <property type="evidence" value="ECO:0007669"/>
    <property type="project" value="UniProtKB-UniRule"/>
</dbReference>
<feature type="binding site" evidence="9">
    <location>
        <position position="43"/>
    </location>
    <ligand>
        <name>Mg(2+)</name>
        <dbReference type="ChEBI" id="CHEBI:18420"/>
    </ligand>
</feature>
<dbReference type="PANTHER" id="PTHR43210:SF2">
    <property type="entry name" value="ATP-DEPENDENT DETHIOBIOTIN SYNTHETASE BIOD 2"/>
    <property type="match status" value="1"/>
</dbReference>
<dbReference type="Proteomes" id="UP000002696">
    <property type="component" value="Chromosome"/>
</dbReference>
<dbReference type="UniPathway" id="UPA00078">
    <property type="reaction ID" value="UER00161"/>
</dbReference>
<keyword evidence="6 9" id="KW-0067">ATP-binding</keyword>
<dbReference type="STRING" id="633149.Bresu_2821"/>
<dbReference type="eggNOG" id="COG0132">
    <property type="taxonomic scope" value="Bacteria"/>
</dbReference>
<evidence type="ECO:0000313" key="11">
    <source>
        <dbReference type="Proteomes" id="UP000002696"/>
    </source>
</evidence>
<dbReference type="HOGENOM" id="CLU_072551_2_0_5"/>
<dbReference type="PIRSF" id="PIRSF006755">
    <property type="entry name" value="DTB_synth"/>
    <property type="match status" value="1"/>
</dbReference>
<dbReference type="HAMAP" id="MF_00336">
    <property type="entry name" value="BioD"/>
    <property type="match status" value="1"/>
</dbReference>
<dbReference type="GO" id="GO:0005829">
    <property type="term" value="C:cytosol"/>
    <property type="evidence" value="ECO:0007669"/>
    <property type="project" value="TreeGrafter"/>
</dbReference>
<keyword evidence="3 9" id="KW-0479">Metal-binding</keyword>
<proteinExistence type="inferred from homology"/>
<dbReference type="SUPFAM" id="SSF52540">
    <property type="entry name" value="P-loop containing nucleoside triphosphate hydrolases"/>
    <property type="match status" value="1"/>
</dbReference>
<keyword evidence="5 9" id="KW-0093">Biotin biosynthesis</keyword>
<gene>
    <name evidence="9" type="primary">bioD</name>
    <name evidence="10" type="ordered locus">Bresu_2821</name>
</gene>
<evidence type="ECO:0000256" key="2">
    <source>
        <dbReference type="ARBA" id="ARBA00022598"/>
    </source>
</evidence>
<evidence type="ECO:0000256" key="8">
    <source>
        <dbReference type="ARBA" id="ARBA00047386"/>
    </source>
</evidence>
<dbReference type="OrthoDB" id="9802097at2"/>
<dbReference type="InterPro" id="IPR004472">
    <property type="entry name" value="DTB_synth_BioD"/>
</dbReference>
<evidence type="ECO:0000256" key="3">
    <source>
        <dbReference type="ARBA" id="ARBA00022723"/>
    </source>
</evidence>
<dbReference type="FunCoup" id="D9QMX2">
    <property type="interactions" value="427"/>
</dbReference>
<dbReference type="RefSeq" id="WP_013270229.1">
    <property type="nucleotide sequence ID" value="NC_014375.1"/>
</dbReference>
<dbReference type="AlphaFoldDB" id="D9QMX2"/>
<evidence type="ECO:0000256" key="9">
    <source>
        <dbReference type="HAMAP-Rule" id="MF_00336"/>
    </source>
</evidence>
<dbReference type="GO" id="GO:0005524">
    <property type="term" value="F:ATP binding"/>
    <property type="evidence" value="ECO:0007669"/>
    <property type="project" value="UniProtKB-UniRule"/>
</dbReference>
<name>D9QMX2_BRESC</name>
<dbReference type="PANTHER" id="PTHR43210">
    <property type="entry name" value="DETHIOBIOTIN SYNTHETASE"/>
    <property type="match status" value="1"/>
</dbReference>
<dbReference type="InParanoid" id="D9QMX2"/>
<comment type="function">
    <text evidence="9">Catalyzes a mechanistically unusual reaction, the ATP-dependent insertion of CO2 between the N7 and N8 nitrogen atoms of 7,8-diaminopelargonic acid (DAPA, also called 7,8-diammoniononanoate) to form a ureido ring.</text>
</comment>
<reference evidence="11" key="1">
    <citation type="journal article" date="2011" name="J. Bacteriol.">
        <title>Genome sequences of eight morphologically diverse alphaproteobacteria.</title>
        <authorList>
            <consortium name="US DOE Joint Genome Institute"/>
            <person name="Brown P.J."/>
            <person name="Kysela D.T."/>
            <person name="Buechlein A."/>
            <person name="Hemmerich C."/>
            <person name="Brun Y.V."/>
        </authorList>
    </citation>
    <scope>NUCLEOTIDE SEQUENCE [LARGE SCALE GENOMIC DNA]</scope>
    <source>
        <strain evidence="11">ATCC 15264 / DSM 4735 / LMG 14903 / NBRC 16000 / CB 81</strain>
    </source>
</reference>
<dbReference type="KEGG" id="bsb:Bresu_2821"/>
<comment type="subunit">
    <text evidence="9">Homodimer.</text>
</comment>
<dbReference type="BioCyc" id="BSUB633149:G1GM8-2834-MONOMER"/>
<keyword evidence="7 9" id="KW-0460">Magnesium</keyword>
<keyword evidence="1 9" id="KW-0963">Cytoplasm</keyword>
<evidence type="ECO:0000256" key="1">
    <source>
        <dbReference type="ARBA" id="ARBA00022490"/>
    </source>
</evidence>
<comment type="similarity">
    <text evidence="9">Belongs to the dethiobiotin synthetase family.</text>
</comment>
<dbReference type="EMBL" id="CP002102">
    <property type="protein sequence ID" value="ADL02128.1"/>
    <property type="molecule type" value="Genomic_DNA"/>
</dbReference>
<comment type="pathway">
    <text evidence="9">Cofactor biosynthesis; biotin biosynthesis; biotin from 7,8-diaminononanoate: step 1/2.</text>
</comment>
<feature type="active site" evidence="9">
    <location>
        <position position="32"/>
    </location>
</feature>
<feature type="binding site" evidence="9">
    <location>
        <position position="99"/>
    </location>
    <ligand>
        <name>Mg(2+)</name>
        <dbReference type="ChEBI" id="CHEBI:18420"/>
    </ligand>
</feature>
<comment type="cofactor">
    <cofactor evidence="9">
        <name>Mg(2+)</name>
        <dbReference type="ChEBI" id="CHEBI:18420"/>
    </cofactor>
</comment>
<evidence type="ECO:0000256" key="5">
    <source>
        <dbReference type="ARBA" id="ARBA00022756"/>
    </source>
</evidence>
<evidence type="ECO:0000256" key="4">
    <source>
        <dbReference type="ARBA" id="ARBA00022741"/>
    </source>
</evidence>
<feature type="binding site" evidence="9">
    <location>
        <position position="16"/>
    </location>
    <ligand>
        <name>Mg(2+)</name>
        <dbReference type="ChEBI" id="CHEBI:18420"/>
    </ligand>
</feature>